<feature type="domain" description="Reverse transcriptase" evidence="1">
    <location>
        <begin position="82"/>
        <end position="346"/>
    </location>
</feature>
<dbReference type="Pfam" id="PF00078">
    <property type="entry name" value="RVT_1"/>
    <property type="match status" value="1"/>
</dbReference>
<dbReference type="PROSITE" id="PS50878">
    <property type="entry name" value="RT_POL"/>
    <property type="match status" value="1"/>
</dbReference>
<evidence type="ECO:0000313" key="2">
    <source>
        <dbReference type="EMBL" id="KAG6935818.1"/>
    </source>
</evidence>
<organism evidence="2 3">
    <name type="scientific">Chelydra serpentina</name>
    <name type="common">Snapping turtle</name>
    <name type="synonym">Testudo serpentina</name>
    <dbReference type="NCBI Taxonomy" id="8475"/>
    <lineage>
        <taxon>Eukaryota</taxon>
        <taxon>Metazoa</taxon>
        <taxon>Chordata</taxon>
        <taxon>Craniata</taxon>
        <taxon>Vertebrata</taxon>
        <taxon>Euteleostomi</taxon>
        <taxon>Archelosauria</taxon>
        <taxon>Testudinata</taxon>
        <taxon>Testudines</taxon>
        <taxon>Cryptodira</taxon>
        <taxon>Durocryptodira</taxon>
        <taxon>Americhelydia</taxon>
        <taxon>Chelydroidea</taxon>
        <taxon>Chelydridae</taxon>
        <taxon>Chelydra</taxon>
    </lineage>
</organism>
<reference evidence="2 3" key="1">
    <citation type="journal article" date="2020" name="G3 (Bethesda)">
        <title>Draft Genome of the Common Snapping Turtle, Chelydra serpentina, a Model for Phenotypic Plasticity in Reptiles.</title>
        <authorList>
            <person name="Das D."/>
            <person name="Singh S.K."/>
            <person name="Bierstedt J."/>
            <person name="Erickson A."/>
            <person name="Galli G.L.J."/>
            <person name="Crossley D.A. 2nd"/>
            <person name="Rhen T."/>
        </authorList>
    </citation>
    <scope>NUCLEOTIDE SEQUENCE [LARGE SCALE GENOMIC DNA]</scope>
    <source>
        <strain evidence="2">KW</strain>
    </source>
</reference>
<evidence type="ECO:0000313" key="3">
    <source>
        <dbReference type="Proteomes" id="UP000765507"/>
    </source>
</evidence>
<dbReference type="InterPro" id="IPR043502">
    <property type="entry name" value="DNA/RNA_pol_sf"/>
</dbReference>
<evidence type="ECO:0000259" key="1">
    <source>
        <dbReference type="PROSITE" id="PS50878"/>
    </source>
</evidence>
<dbReference type="OrthoDB" id="416454at2759"/>
<proteinExistence type="predicted"/>
<gene>
    <name evidence="2" type="ORF">G0U57_014287</name>
</gene>
<comment type="caution">
    <text evidence="2">The sequence shown here is derived from an EMBL/GenBank/DDBJ whole genome shotgun (WGS) entry which is preliminary data.</text>
</comment>
<name>A0A8T1T435_CHESE</name>
<accession>A0A8T1T435</accession>
<dbReference type="SUPFAM" id="SSF56672">
    <property type="entry name" value="DNA/RNA polymerases"/>
    <property type="match status" value="1"/>
</dbReference>
<dbReference type="Proteomes" id="UP000765507">
    <property type="component" value="Unassembled WGS sequence"/>
</dbReference>
<keyword evidence="3" id="KW-1185">Reference proteome</keyword>
<dbReference type="AlphaFoldDB" id="A0A8T1T435"/>
<dbReference type="CDD" id="cd01650">
    <property type="entry name" value="RT_nLTR_like"/>
    <property type="match status" value="1"/>
</dbReference>
<dbReference type="EMBL" id="JAHGAV010000040">
    <property type="protein sequence ID" value="KAG6935818.1"/>
    <property type="molecule type" value="Genomic_DNA"/>
</dbReference>
<sequence length="536" mass="61129">MAEMFNNFFVSVFTEKSEGMPNIVNANGKGEGLEDKIKKEQVKNHLDKLDACKSPGPDEMHPRILKELIEEVSEPLAIIFGKSWETGEIPEDWKRANIVPIYKKGNKNNPGNYRPLSLTSVPGKIMEQLIKELICKHLEGGKVIGNNQHGFVKNKSCQTNLTAFFDRILSLVDKGEAVNVVYLDFSKAFDTVSHDILINKLGKYNLDGATIRWVHNWLDNRTQRVVINGSQSCWKGLMSGVPQGSVLGPALFNIFVNDLDIGIESMLIKFADDTKLGGIATALEDRVIIQNDLDKLEKWSEVNRMKFNKDKCKVLHLGRNNQFQTYRMGGDCLGRSTAERDLGVIVDHKLNMSQQCDAVAIKANLILGCINRCVVSKTREVILLLYSALVRPQLEYCVQFWAPHFKKDVEKMERVQRRATRIIKGLENMTYEGRLKELGLFSLEKRRLRGDMIAVFRYLKGCHKEEGENLFILASEDRTRSNGLKLQQGRFRLDIRKKFLTVRMVKHWNKLPREVVESPSLEIFKSRLDKCLSGMV</sequence>
<protein>
    <recommendedName>
        <fullName evidence="1">Reverse transcriptase domain-containing protein</fullName>
    </recommendedName>
</protein>
<dbReference type="InterPro" id="IPR000477">
    <property type="entry name" value="RT_dom"/>
</dbReference>
<dbReference type="PANTHER" id="PTHR33332">
    <property type="entry name" value="REVERSE TRANSCRIPTASE DOMAIN-CONTAINING PROTEIN"/>
    <property type="match status" value="1"/>
</dbReference>